<keyword evidence="7" id="KW-0479">Metal-binding</keyword>
<evidence type="ECO:0000256" key="10">
    <source>
        <dbReference type="ARBA" id="ARBA00031306"/>
    </source>
</evidence>
<dbReference type="Proteomes" id="UP000255382">
    <property type="component" value="Unassembled WGS sequence"/>
</dbReference>
<comment type="catalytic activity">
    <reaction evidence="11">
        <text>L-threonyl-[protein] + FAD = FMN-L-threonyl-[protein] + AMP + H(+)</text>
        <dbReference type="Rhea" id="RHEA:36847"/>
        <dbReference type="Rhea" id="RHEA-COMP:11060"/>
        <dbReference type="Rhea" id="RHEA-COMP:11061"/>
        <dbReference type="ChEBI" id="CHEBI:15378"/>
        <dbReference type="ChEBI" id="CHEBI:30013"/>
        <dbReference type="ChEBI" id="CHEBI:57692"/>
        <dbReference type="ChEBI" id="CHEBI:74257"/>
        <dbReference type="ChEBI" id="CHEBI:456215"/>
        <dbReference type="EC" id="2.7.1.180"/>
    </reaction>
</comment>
<dbReference type="GO" id="GO:0016740">
    <property type="term" value="F:transferase activity"/>
    <property type="evidence" value="ECO:0007669"/>
    <property type="project" value="UniProtKB-KW"/>
</dbReference>
<evidence type="ECO:0000313" key="12">
    <source>
        <dbReference type="EMBL" id="STV26946.1"/>
    </source>
</evidence>
<evidence type="ECO:0000256" key="9">
    <source>
        <dbReference type="ARBA" id="ARBA00022842"/>
    </source>
</evidence>
<evidence type="ECO:0000256" key="3">
    <source>
        <dbReference type="ARBA" id="ARBA00011955"/>
    </source>
</evidence>
<evidence type="ECO:0000256" key="1">
    <source>
        <dbReference type="ARBA" id="ARBA00001946"/>
    </source>
</evidence>
<reference evidence="12 13" key="1">
    <citation type="submission" date="2018-06" db="EMBL/GenBank/DDBJ databases">
        <authorList>
            <consortium name="Pathogen Informatics"/>
            <person name="Doyle S."/>
        </authorList>
    </citation>
    <scope>NUCLEOTIDE SEQUENCE [LARGE SCALE GENOMIC DNA]</scope>
    <source>
        <strain evidence="12 13">NCTC5050</strain>
    </source>
</reference>
<dbReference type="EC" id="2.7.1.180" evidence="3"/>
<dbReference type="AlphaFoldDB" id="A0A378B178"/>
<evidence type="ECO:0000256" key="7">
    <source>
        <dbReference type="ARBA" id="ARBA00022723"/>
    </source>
</evidence>
<dbReference type="EMBL" id="UGLZ01000005">
    <property type="protein sequence ID" value="STV26946.1"/>
    <property type="molecule type" value="Genomic_DNA"/>
</dbReference>
<evidence type="ECO:0000256" key="5">
    <source>
        <dbReference type="ARBA" id="ARBA00022630"/>
    </source>
</evidence>
<comment type="cofactor">
    <cofactor evidence="1">
        <name>Mg(2+)</name>
        <dbReference type="ChEBI" id="CHEBI:18420"/>
    </cofactor>
</comment>
<evidence type="ECO:0000256" key="4">
    <source>
        <dbReference type="ARBA" id="ARBA00016337"/>
    </source>
</evidence>
<accession>A0A378B178</accession>
<name>A0A378B178_KLEPO</name>
<dbReference type="SUPFAM" id="SSF143631">
    <property type="entry name" value="ApbE-like"/>
    <property type="match status" value="1"/>
</dbReference>
<evidence type="ECO:0000256" key="11">
    <source>
        <dbReference type="ARBA" id="ARBA00048540"/>
    </source>
</evidence>
<evidence type="ECO:0000256" key="2">
    <source>
        <dbReference type="ARBA" id="ARBA00008282"/>
    </source>
</evidence>
<dbReference type="InterPro" id="IPR003374">
    <property type="entry name" value="ApbE-like_sf"/>
</dbReference>
<dbReference type="GO" id="GO:0046872">
    <property type="term" value="F:metal ion binding"/>
    <property type="evidence" value="ECO:0007669"/>
    <property type="project" value="UniProtKB-KW"/>
</dbReference>
<keyword evidence="5" id="KW-0285">Flavoprotein</keyword>
<dbReference type="PANTHER" id="PTHR30040">
    <property type="entry name" value="THIAMINE BIOSYNTHESIS LIPOPROTEIN APBE"/>
    <property type="match status" value="1"/>
</dbReference>
<dbReference type="PANTHER" id="PTHR30040:SF2">
    <property type="entry name" value="FAD:PROTEIN FMN TRANSFERASE"/>
    <property type="match status" value="1"/>
</dbReference>
<sequence>MRQPTACFSNSRGMELDLGAIAKGYIADRVRDYLRQQQVEKALINLGGNVHTLGEWAIGLKKPFADAQALIGSLTVNGQSVVTSGTYERYFEQDGKRWHHILDPRSGYPLDNELDSVTVISADSLDGDIWTTLLFGLGVEKGCAALRQRQDIDAIFVTKNRDIILSSPQRLRFAPLDSGYRVIDCTA</sequence>
<comment type="similarity">
    <text evidence="2">Belongs to the ApbE family.</text>
</comment>
<dbReference type="InterPro" id="IPR024932">
    <property type="entry name" value="ApbE"/>
</dbReference>
<gene>
    <name evidence="12" type="primary">apbE_3</name>
    <name evidence="12" type="ORF">NCTC5050_04024</name>
</gene>
<dbReference type="Pfam" id="PF02424">
    <property type="entry name" value="ApbE"/>
    <property type="match status" value="1"/>
</dbReference>
<keyword evidence="8" id="KW-0274">FAD</keyword>
<evidence type="ECO:0000256" key="8">
    <source>
        <dbReference type="ARBA" id="ARBA00022827"/>
    </source>
</evidence>
<keyword evidence="13" id="KW-1185">Reference proteome</keyword>
<organism evidence="12 13">
    <name type="scientific">Klebsiella pneumoniae subsp. ozaenae</name>
    <dbReference type="NCBI Taxonomy" id="574"/>
    <lineage>
        <taxon>Bacteria</taxon>
        <taxon>Pseudomonadati</taxon>
        <taxon>Pseudomonadota</taxon>
        <taxon>Gammaproteobacteria</taxon>
        <taxon>Enterobacterales</taxon>
        <taxon>Enterobacteriaceae</taxon>
        <taxon>Klebsiella/Raoultella group</taxon>
        <taxon>Klebsiella</taxon>
        <taxon>Klebsiella pneumoniae complex</taxon>
    </lineage>
</organism>
<proteinExistence type="inferred from homology"/>
<evidence type="ECO:0000256" key="6">
    <source>
        <dbReference type="ARBA" id="ARBA00022679"/>
    </source>
</evidence>
<protein>
    <recommendedName>
        <fullName evidence="4">FAD:protein FMN transferase</fullName>
        <ecNumber evidence="3">2.7.1.180</ecNumber>
    </recommendedName>
    <alternativeName>
        <fullName evidence="10">Flavin transferase</fullName>
    </alternativeName>
</protein>
<dbReference type="Gene3D" id="3.10.520.10">
    <property type="entry name" value="ApbE-like domains"/>
    <property type="match status" value="1"/>
</dbReference>
<keyword evidence="9" id="KW-0460">Magnesium</keyword>
<keyword evidence="6" id="KW-0808">Transferase</keyword>
<evidence type="ECO:0000313" key="13">
    <source>
        <dbReference type="Proteomes" id="UP000255382"/>
    </source>
</evidence>